<comment type="caution">
    <text evidence="1">The sequence shown here is derived from an EMBL/GenBank/DDBJ whole genome shotgun (WGS) entry which is preliminary data.</text>
</comment>
<dbReference type="Proteomes" id="UP000192074">
    <property type="component" value="Unassembled WGS sequence"/>
</dbReference>
<name>A0A822V5M3_AGRTU</name>
<dbReference type="EMBL" id="FCNL01000030">
    <property type="protein sequence ID" value="CVI20815.1"/>
    <property type="molecule type" value="Genomic_DNA"/>
</dbReference>
<dbReference type="AlphaFoldDB" id="A0A822V5M3"/>
<gene>
    <name evidence="1" type="ORF">AGR4A_Lc130002</name>
</gene>
<evidence type="ECO:0000313" key="1">
    <source>
        <dbReference type="EMBL" id="CVI20815.1"/>
    </source>
</evidence>
<proteinExistence type="predicted"/>
<protein>
    <submittedName>
        <fullName evidence="1">Uncharacterized protein</fullName>
    </submittedName>
</protein>
<evidence type="ECO:0000313" key="2">
    <source>
        <dbReference type="Proteomes" id="UP000192074"/>
    </source>
</evidence>
<organism evidence="1 2">
    <name type="scientific">Agrobacterium tumefaciens str. B6</name>
    <dbReference type="NCBI Taxonomy" id="1183423"/>
    <lineage>
        <taxon>Bacteria</taxon>
        <taxon>Pseudomonadati</taxon>
        <taxon>Pseudomonadota</taxon>
        <taxon>Alphaproteobacteria</taxon>
        <taxon>Hyphomicrobiales</taxon>
        <taxon>Rhizobiaceae</taxon>
        <taxon>Rhizobium/Agrobacterium group</taxon>
        <taxon>Agrobacterium</taxon>
        <taxon>Agrobacterium tumefaciens complex</taxon>
    </lineage>
</organism>
<sequence>MVFCLVGLFSGKKRFHPLKIHRSCSERDSCAAEYCLQHNATGAWVQIGVGVAGERHQEKTHDAWKRYDFHGITLSVLIMQEFNVQGYGCLSPNCHTVATKVHCPEIVYSRT</sequence>
<reference evidence="1 2" key="1">
    <citation type="submission" date="2016-01" db="EMBL/GenBank/DDBJ databases">
        <authorList>
            <person name="Regsiter A."/>
            <person name="william w."/>
        </authorList>
    </citation>
    <scope>NUCLEOTIDE SEQUENCE [LARGE SCALE GENOMIC DNA]</scope>
    <source>
        <strain evidence="1 2">B6</strain>
    </source>
</reference>
<accession>A0A822V5M3</accession>